<evidence type="ECO:0000256" key="1">
    <source>
        <dbReference type="SAM" id="MobiDB-lite"/>
    </source>
</evidence>
<name>A0A5K3F2M5_MESCO</name>
<evidence type="ECO:0000313" key="2">
    <source>
        <dbReference type="WBParaSite" id="MCU_004456-RA"/>
    </source>
</evidence>
<protein>
    <submittedName>
        <fullName evidence="2">Uncharacterized protein</fullName>
    </submittedName>
</protein>
<dbReference type="AlphaFoldDB" id="A0A5K3F2M5"/>
<sequence>MICMLRPCRSLSRQPRRFFSQHRMSPSGAANCSNLQVHSSTNGVISPQETRLIDNASADNFVGHDYGYGTTNAQADIIDSDGWLGDGKGTFRVVNADTTSAMSEEAGSRRPQLWTKYNSLPRDRCGSPFGLAQDNACSTAAGLLMTPLNEMDEMSHDASHLRPAERWTAVTLAADTNFQSSEASHIAVPVTLLPAVCFSPNLAQSVVTASNPFTMTTFQPSGSKSHDMEVLLAREREHASDSGQGGSDEDIHGNPPPPVINLVKIPYKLAANGEEDPWKRAGGCTRMSTDDLLRLTTKRHVSSPKPVGETPPGAATVPDLVSVAHRRLPDC</sequence>
<reference evidence="2" key="1">
    <citation type="submission" date="2019-11" db="UniProtKB">
        <authorList>
            <consortium name="WormBaseParasite"/>
        </authorList>
    </citation>
    <scope>IDENTIFICATION</scope>
</reference>
<feature type="region of interest" description="Disordered" evidence="1">
    <location>
        <begin position="236"/>
        <end position="257"/>
    </location>
</feature>
<accession>A0A5K3F2M5</accession>
<dbReference type="WBParaSite" id="MCU_004456-RA">
    <property type="protein sequence ID" value="MCU_004456-RA"/>
    <property type="gene ID" value="MCU_004456"/>
</dbReference>
<proteinExistence type="predicted"/>
<organism evidence="2">
    <name type="scientific">Mesocestoides corti</name>
    <name type="common">Flatworm</name>
    <dbReference type="NCBI Taxonomy" id="53468"/>
    <lineage>
        <taxon>Eukaryota</taxon>
        <taxon>Metazoa</taxon>
        <taxon>Spiralia</taxon>
        <taxon>Lophotrochozoa</taxon>
        <taxon>Platyhelminthes</taxon>
        <taxon>Cestoda</taxon>
        <taxon>Eucestoda</taxon>
        <taxon>Cyclophyllidea</taxon>
        <taxon>Mesocestoididae</taxon>
        <taxon>Mesocestoides</taxon>
    </lineage>
</organism>